<dbReference type="InterPro" id="IPR025336">
    <property type="entry name" value="SCO4226-like"/>
</dbReference>
<keyword evidence="2" id="KW-1185">Reference proteome</keyword>
<name>A0ABV9RFU2_9PSEU</name>
<protein>
    <submittedName>
        <fullName evidence="1">DUF4242 domain-containing protein</fullName>
    </submittedName>
</protein>
<dbReference type="Proteomes" id="UP001595909">
    <property type="component" value="Unassembled WGS sequence"/>
</dbReference>
<evidence type="ECO:0000313" key="1">
    <source>
        <dbReference type="EMBL" id="MFC4832620.1"/>
    </source>
</evidence>
<proteinExistence type="predicted"/>
<dbReference type="Pfam" id="PF14026">
    <property type="entry name" value="SCO4226-like"/>
    <property type="match status" value="1"/>
</dbReference>
<comment type="caution">
    <text evidence="1">The sequence shown here is derived from an EMBL/GenBank/DDBJ whole genome shotgun (WGS) entry which is preliminary data.</text>
</comment>
<dbReference type="EMBL" id="JBHSIM010000019">
    <property type="protein sequence ID" value="MFC4832620.1"/>
    <property type="molecule type" value="Genomic_DNA"/>
</dbReference>
<dbReference type="RefSeq" id="WP_274189862.1">
    <property type="nucleotide sequence ID" value="NZ_BAABHN010000019.1"/>
</dbReference>
<organism evidence="1 2">
    <name type="scientific">Actinomycetospora chibensis</name>
    <dbReference type="NCBI Taxonomy" id="663606"/>
    <lineage>
        <taxon>Bacteria</taxon>
        <taxon>Bacillati</taxon>
        <taxon>Actinomycetota</taxon>
        <taxon>Actinomycetes</taxon>
        <taxon>Pseudonocardiales</taxon>
        <taxon>Pseudonocardiaceae</taxon>
        <taxon>Actinomycetospora</taxon>
    </lineage>
</organism>
<gene>
    <name evidence="1" type="ORF">ACFPEL_09385</name>
</gene>
<evidence type="ECO:0000313" key="2">
    <source>
        <dbReference type="Proteomes" id="UP001595909"/>
    </source>
</evidence>
<reference evidence="2" key="1">
    <citation type="journal article" date="2019" name="Int. J. Syst. Evol. Microbiol.">
        <title>The Global Catalogue of Microorganisms (GCM) 10K type strain sequencing project: providing services to taxonomists for standard genome sequencing and annotation.</title>
        <authorList>
            <consortium name="The Broad Institute Genomics Platform"/>
            <consortium name="The Broad Institute Genome Sequencing Center for Infectious Disease"/>
            <person name="Wu L."/>
            <person name="Ma J."/>
        </authorList>
    </citation>
    <scope>NUCLEOTIDE SEQUENCE [LARGE SCALE GENOMIC DNA]</scope>
    <source>
        <strain evidence="2">CCUG 50347</strain>
    </source>
</reference>
<sequence length="89" mass="9577">MPKYIIERTVPGAGRLGPQELQEIARTSNAVVDGLDSPYTWHQSFAAGDKIYCVHTAVSADVVREHARCGGFPADSVTEIGSEFGPWSA</sequence>
<accession>A0ABV9RFU2</accession>